<dbReference type="AlphaFoldDB" id="A0A1Y3PF32"/>
<dbReference type="Proteomes" id="UP000196475">
    <property type="component" value="Unassembled WGS sequence"/>
</dbReference>
<dbReference type="EMBL" id="LZRT01000095">
    <property type="protein sequence ID" value="OUM85930.1"/>
    <property type="molecule type" value="Genomic_DNA"/>
</dbReference>
<accession>A0A1Y3PF32</accession>
<protein>
    <submittedName>
        <fullName evidence="1">Uncharacterized protein</fullName>
    </submittedName>
</protein>
<proteinExistence type="predicted"/>
<sequence>MEAHEQQYFNVLLSMAVERFSERIVQRNEGVEHALERLRTNPQGEGVWLDEFVSAFFREALLDNPAGACFILQALANRKIMDPASLFASAIVGDVLQKMAAQTFAVLLRQKTEEVLEQTLAFGG</sequence>
<organism evidence="1 2">
    <name type="scientific">Bacillus thermozeamaize</name>
    <dbReference type="NCBI Taxonomy" id="230954"/>
    <lineage>
        <taxon>Bacteria</taxon>
        <taxon>Bacillati</taxon>
        <taxon>Bacillota</taxon>
        <taxon>Bacilli</taxon>
        <taxon>Bacillales</taxon>
        <taxon>Bacillaceae</taxon>
        <taxon>Bacillus</taxon>
    </lineage>
</organism>
<evidence type="ECO:0000313" key="2">
    <source>
        <dbReference type="Proteomes" id="UP000196475"/>
    </source>
</evidence>
<name>A0A1Y3PF32_9BACI</name>
<evidence type="ECO:0000313" key="1">
    <source>
        <dbReference type="EMBL" id="OUM85930.1"/>
    </source>
</evidence>
<comment type="caution">
    <text evidence="1">The sequence shown here is derived from an EMBL/GenBank/DDBJ whole genome shotgun (WGS) entry which is preliminary data.</text>
</comment>
<gene>
    <name evidence="1" type="ORF">BAA01_15180</name>
</gene>
<reference evidence="2" key="1">
    <citation type="submission" date="2016-06" db="EMBL/GenBank/DDBJ databases">
        <authorList>
            <person name="Nascimento L."/>
            <person name="Pereira R.V."/>
            <person name="Martins L.F."/>
            <person name="Quaggio R.B."/>
            <person name="Silva A.M."/>
            <person name="Setubal J.C."/>
        </authorList>
    </citation>
    <scope>NUCLEOTIDE SEQUENCE [LARGE SCALE GENOMIC DNA]</scope>
</reference>